<name>A0A0F3KKZ7_9GAMM</name>
<protein>
    <recommendedName>
        <fullName evidence="2">ABC-type transport auxiliary lipoprotein component domain-containing protein</fullName>
    </recommendedName>
</protein>
<evidence type="ECO:0000313" key="3">
    <source>
        <dbReference type="EMBL" id="KJV31632.1"/>
    </source>
</evidence>
<dbReference type="SUPFAM" id="SSF159594">
    <property type="entry name" value="XCC0632-like"/>
    <property type="match status" value="1"/>
</dbReference>
<dbReference type="PATRIC" id="fig|345309.4.peg.1998"/>
<dbReference type="Pfam" id="PF03886">
    <property type="entry name" value="ABC_trans_aux"/>
    <property type="match status" value="1"/>
</dbReference>
<dbReference type="Gene3D" id="3.40.50.10610">
    <property type="entry name" value="ABC-type transport auxiliary lipoprotein component"/>
    <property type="match status" value="1"/>
</dbReference>
<feature type="signal peptide" evidence="1">
    <location>
        <begin position="1"/>
        <end position="24"/>
    </location>
</feature>
<dbReference type="InterPro" id="IPR005586">
    <property type="entry name" value="ABC_trans_aux"/>
</dbReference>
<evidence type="ECO:0000259" key="2">
    <source>
        <dbReference type="Pfam" id="PF03886"/>
    </source>
</evidence>
<accession>A0A0F3KKZ7</accession>
<keyword evidence="4" id="KW-1185">Reference proteome</keyword>
<evidence type="ECO:0000313" key="4">
    <source>
        <dbReference type="Proteomes" id="UP000033651"/>
    </source>
</evidence>
<dbReference type="PROSITE" id="PS51257">
    <property type="entry name" value="PROKAR_LIPOPROTEIN"/>
    <property type="match status" value="1"/>
</dbReference>
<sequence>MSRMRIALPLAVALLAGCSILPKAEQPSIYTLPAAPGGRPAAPQPVPWALRITAPNAPRALDNARIAVVPDSNVITVYASARWSDSAPHLFRDRLADAFRDTGRVTALSTDDSNLAADLELGGNLAAFQTEYASGKPEVVVRYDATLSSTRKHQIVASRRFEVREPVDGKEVPQVVQAFGRAMDKVSADVTAWTFASAPPL</sequence>
<evidence type="ECO:0000256" key="1">
    <source>
        <dbReference type="SAM" id="SignalP"/>
    </source>
</evidence>
<keyword evidence="1" id="KW-0732">Signal</keyword>
<organism evidence="3 4">
    <name type="scientific">Luteibacter yeojuensis</name>
    <dbReference type="NCBI Taxonomy" id="345309"/>
    <lineage>
        <taxon>Bacteria</taxon>
        <taxon>Pseudomonadati</taxon>
        <taxon>Pseudomonadota</taxon>
        <taxon>Gammaproteobacteria</taxon>
        <taxon>Lysobacterales</taxon>
        <taxon>Rhodanobacteraceae</taxon>
        <taxon>Luteibacter</taxon>
    </lineage>
</organism>
<comment type="caution">
    <text evidence="3">The sequence shown here is derived from an EMBL/GenBank/DDBJ whole genome shotgun (WGS) entry which is preliminary data.</text>
</comment>
<proteinExistence type="predicted"/>
<feature type="domain" description="ABC-type transport auxiliary lipoprotein component" evidence="2">
    <location>
        <begin position="30"/>
        <end position="190"/>
    </location>
</feature>
<dbReference type="EMBL" id="JZRB01000028">
    <property type="protein sequence ID" value="KJV31632.1"/>
    <property type="molecule type" value="Genomic_DNA"/>
</dbReference>
<dbReference type="AlphaFoldDB" id="A0A0F3KKZ7"/>
<dbReference type="RefSeq" id="WP_045830076.1">
    <property type="nucleotide sequence ID" value="NZ_JZRB01000028.1"/>
</dbReference>
<dbReference type="OrthoDB" id="5795476at2"/>
<feature type="chain" id="PRO_5002463351" description="ABC-type transport auxiliary lipoprotein component domain-containing protein" evidence="1">
    <location>
        <begin position="25"/>
        <end position="201"/>
    </location>
</feature>
<gene>
    <name evidence="3" type="ORF">VI08_13255</name>
</gene>
<reference evidence="3 4" key="1">
    <citation type="submission" date="2015-03" db="EMBL/GenBank/DDBJ databases">
        <title>Draft genome sequence of Luteibacter yeojuensis strain SU11.</title>
        <authorList>
            <person name="Sulaiman J."/>
            <person name="Priya K."/>
            <person name="Chan K.-G."/>
        </authorList>
    </citation>
    <scope>NUCLEOTIDE SEQUENCE [LARGE SCALE GENOMIC DNA]</scope>
    <source>
        <strain evidence="3 4">SU11</strain>
    </source>
</reference>
<dbReference type="Proteomes" id="UP000033651">
    <property type="component" value="Unassembled WGS sequence"/>
</dbReference>